<proteinExistence type="predicted"/>
<evidence type="ECO:0000313" key="1">
    <source>
        <dbReference type="EMBL" id="JAD51752.1"/>
    </source>
</evidence>
<reference evidence="1" key="2">
    <citation type="journal article" date="2015" name="Data Brief">
        <title>Shoot transcriptome of the giant reed, Arundo donax.</title>
        <authorList>
            <person name="Barrero R.A."/>
            <person name="Guerrero F.D."/>
            <person name="Moolhuijzen P."/>
            <person name="Goolsby J.A."/>
            <person name="Tidwell J."/>
            <person name="Bellgard S.E."/>
            <person name="Bellgard M.I."/>
        </authorList>
    </citation>
    <scope>NUCLEOTIDE SEQUENCE</scope>
    <source>
        <tissue evidence="1">Shoot tissue taken approximately 20 cm above the soil surface</tissue>
    </source>
</reference>
<organism evidence="1">
    <name type="scientific">Arundo donax</name>
    <name type="common">Giant reed</name>
    <name type="synonym">Donax arundinaceus</name>
    <dbReference type="NCBI Taxonomy" id="35708"/>
    <lineage>
        <taxon>Eukaryota</taxon>
        <taxon>Viridiplantae</taxon>
        <taxon>Streptophyta</taxon>
        <taxon>Embryophyta</taxon>
        <taxon>Tracheophyta</taxon>
        <taxon>Spermatophyta</taxon>
        <taxon>Magnoliopsida</taxon>
        <taxon>Liliopsida</taxon>
        <taxon>Poales</taxon>
        <taxon>Poaceae</taxon>
        <taxon>PACMAD clade</taxon>
        <taxon>Arundinoideae</taxon>
        <taxon>Arundineae</taxon>
        <taxon>Arundo</taxon>
    </lineage>
</organism>
<name>A0A0A9AXE5_ARUDO</name>
<reference evidence="1" key="1">
    <citation type="submission" date="2014-09" db="EMBL/GenBank/DDBJ databases">
        <authorList>
            <person name="Magalhaes I.L.F."/>
            <person name="Oliveira U."/>
            <person name="Santos F.R."/>
            <person name="Vidigal T.H.D.A."/>
            <person name="Brescovit A.D."/>
            <person name="Santos A.J."/>
        </authorList>
    </citation>
    <scope>NUCLEOTIDE SEQUENCE</scope>
    <source>
        <tissue evidence="1">Shoot tissue taken approximately 20 cm above the soil surface</tissue>
    </source>
</reference>
<dbReference type="EMBL" id="GBRH01246143">
    <property type="protein sequence ID" value="JAD51752.1"/>
    <property type="molecule type" value="Transcribed_RNA"/>
</dbReference>
<protein>
    <submittedName>
        <fullName evidence="1">Uncharacterized protein</fullName>
    </submittedName>
</protein>
<sequence>MFSIYCKSSRRSKAPKHAKVLFLLPFLG</sequence>
<accession>A0A0A9AXE5</accession>
<dbReference type="AlphaFoldDB" id="A0A0A9AXE5"/>